<comment type="caution">
    <text evidence="3">The sequence shown here is derived from an EMBL/GenBank/DDBJ whole genome shotgun (WGS) entry which is preliminary data.</text>
</comment>
<dbReference type="EMBL" id="QOKW01000048">
    <property type="protein sequence ID" value="KAA0675889.1"/>
    <property type="molecule type" value="Genomic_DNA"/>
</dbReference>
<evidence type="ECO:0000256" key="1">
    <source>
        <dbReference type="ARBA" id="ARBA00022747"/>
    </source>
</evidence>
<evidence type="ECO:0000313" key="3">
    <source>
        <dbReference type="EMBL" id="KAA0675889.1"/>
    </source>
</evidence>
<dbReference type="InterPro" id="IPR051212">
    <property type="entry name" value="Type-I_RE_S_subunit"/>
</dbReference>
<reference evidence="3 4" key="1">
    <citation type="submission" date="2018-07" db="EMBL/GenBank/DDBJ databases">
        <title>Genome sequence of Azospirillum sp. ATCC 49961.</title>
        <authorList>
            <person name="Sant'Anna F.H."/>
            <person name="Baldani J.I."/>
            <person name="Zilli J.E."/>
            <person name="Reis V.M."/>
            <person name="Hartmann A."/>
            <person name="Cruz L."/>
            <person name="de Souza E.M."/>
            <person name="de Oliveira Pedrosa F."/>
            <person name="Passaglia L.M.P."/>
        </authorList>
    </citation>
    <scope>NUCLEOTIDE SEQUENCE [LARGE SCALE GENOMIC DNA]</scope>
    <source>
        <strain evidence="3 4">ATCC 49961</strain>
    </source>
</reference>
<keyword evidence="4" id="KW-1185">Reference proteome</keyword>
<accession>A0A9W7KN57</accession>
<protein>
    <recommendedName>
        <fullName evidence="5">Type I restriction modification DNA specificity domain-containing protein</fullName>
    </recommendedName>
</protein>
<name>A0A9W7KN57_9PROT</name>
<dbReference type="GO" id="GO:0009307">
    <property type="term" value="P:DNA restriction-modification system"/>
    <property type="evidence" value="ECO:0007669"/>
    <property type="project" value="UniProtKB-KW"/>
</dbReference>
<dbReference type="CDD" id="cd17261">
    <property type="entry name" value="RMtype1_S_EcoKI-TRD2-CR2_like"/>
    <property type="match status" value="1"/>
</dbReference>
<keyword evidence="2" id="KW-0238">DNA-binding</keyword>
<evidence type="ECO:0008006" key="5">
    <source>
        <dbReference type="Google" id="ProtNLM"/>
    </source>
</evidence>
<organism evidence="3 4">
    <name type="scientific">Roseomonas genomospecies 6</name>
    <dbReference type="NCBI Taxonomy" id="214106"/>
    <lineage>
        <taxon>Bacteria</taxon>
        <taxon>Pseudomonadati</taxon>
        <taxon>Pseudomonadota</taxon>
        <taxon>Alphaproteobacteria</taxon>
        <taxon>Acetobacterales</taxon>
        <taxon>Roseomonadaceae</taxon>
        <taxon>Roseomonas</taxon>
    </lineage>
</organism>
<gene>
    <name evidence="3" type="ORF">DS843_29605</name>
</gene>
<dbReference type="Gene3D" id="3.90.220.20">
    <property type="entry name" value="DNA methylase specificity domains"/>
    <property type="match status" value="2"/>
</dbReference>
<evidence type="ECO:0000256" key="2">
    <source>
        <dbReference type="ARBA" id="ARBA00023125"/>
    </source>
</evidence>
<keyword evidence="1" id="KW-0680">Restriction system</keyword>
<proteinExistence type="predicted"/>
<dbReference type="GO" id="GO:0003677">
    <property type="term" value="F:DNA binding"/>
    <property type="evidence" value="ECO:0007669"/>
    <property type="project" value="UniProtKB-KW"/>
</dbReference>
<sequence>MPLAPLPEQRRIVEKIEALTTRSRRAREALDSLPALIDRYRQSILAAAFRGDLTAEWRSDRDAAEDELPTGWAWKTIAEIIDEGPTNGYSPKAAPDGNGTASLRLSATTSGRMILNDSTIKKLVEVIPEDSKFWLKAGDILIQRANSLEHLGATAVYDGAEKSFIYPDLMMRVRIADPSLRTYFWRYMNGRSARRWLKERATGTTGNMPKISGATLKELPVPVPPHDERAVINRRIDQAFAAINRLEQVSLETGSRLATLDQSILAKAFRGELVPQDPNDEPASVLLERICAARAAAGAAPRRGRRGA</sequence>
<dbReference type="AlphaFoldDB" id="A0A9W7KN57"/>
<dbReference type="InterPro" id="IPR044946">
    <property type="entry name" value="Restrct_endonuc_typeI_TRD_sf"/>
</dbReference>
<dbReference type="Proteomes" id="UP000480854">
    <property type="component" value="Unassembled WGS sequence"/>
</dbReference>
<dbReference type="SUPFAM" id="SSF116734">
    <property type="entry name" value="DNA methylase specificity domain"/>
    <property type="match status" value="2"/>
</dbReference>
<dbReference type="PANTHER" id="PTHR43140:SF1">
    <property type="entry name" value="TYPE I RESTRICTION ENZYME ECOKI SPECIFICITY SUBUNIT"/>
    <property type="match status" value="1"/>
</dbReference>
<dbReference type="OrthoDB" id="164285at2"/>
<evidence type="ECO:0000313" key="4">
    <source>
        <dbReference type="Proteomes" id="UP000480854"/>
    </source>
</evidence>
<dbReference type="PANTHER" id="PTHR43140">
    <property type="entry name" value="TYPE-1 RESTRICTION ENZYME ECOKI SPECIFICITY PROTEIN"/>
    <property type="match status" value="1"/>
</dbReference>